<dbReference type="SUPFAM" id="SSF51905">
    <property type="entry name" value="FAD/NAD(P)-binding domain"/>
    <property type="match status" value="1"/>
</dbReference>
<comment type="caution">
    <text evidence="6">The sequence shown here is derived from an EMBL/GenBank/DDBJ whole genome shotgun (WGS) entry which is preliminary data.</text>
</comment>
<keyword evidence="4 6" id="KW-0560">Oxidoreductase</keyword>
<name>A0ABV4D690_9LACT</name>
<accession>A0ABV4D690</accession>
<proteinExistence type="inferred from homology"/>
<evidence type="ECO:0000256" key="4">
    <source>
        <dbReference type="ARBA" id="ARBA00023002"/>
    </source>
</evidence>
<organism evidence="6 7">
    <name type="scientific">Lactococcus ileimucosae</name>
    <dbReference type="NCBI Taxonomy" id="2941329"/>
    <lineage>
        <taxon>Bacteria</taxon>
        <taxon>Bacillati</taxon>
        <taxon>Bacillota</taxon>
        <taxon>Bacilli</taxon>
        <taxon>Lactobacillales</taxon>
        <taxon>Streptococcaceae</taxon>
        <taxon>Lactococcus</taxon>
    </lineage>
</organism>
<dbReference type="GO" id="GO:0016491">
    <property type="term" value="F:oxidoreductase activity"/>
    <property type="evidence" value="ECO:0007669"/>
    <property type="project" value="UniProtKB-KW"/>
</dbReference>
<dbReference type="PANTHER" id="PTHR13847:SF286">
    <property type="entry name" value="D-AMINO ACID DEHYDROGENASE"/>
    <property type="match status" value="1"/>
</dbReference>
<evidence type="ECO:0000259" key="5">
    <source>
        <dbReference type="Pfam" id="PF01266"/>
    </source>
</evidence>
<dbReference type="Proteomes" id="UP001565283">
    <property type="component" value="Unassembled WGS sequence"/>
</dbReference>
<dbReference type="EC" id="1.-.-.-" evidence="6"/>
<dbReference type="RefSeq" id="WP_369948897.1">
    <property type="nucleotide sequence ID" value="NZ_JBCLSH010000062.1"/>
</dbReference>
<evidence type="ECO:0000256" key="2">
    <source>
        <dbReference type="ARBA" id="ARBA00009410"/>
    </source>
</evidence>
<evidence type="ECO:0000256" key="3">
    <source>
        <dbReference type="ARBA" id="ARBA00022630"/>
    </source>
</evidence>
<dbReference type="InterPro" id="IPR006076">
    <property type="entry name" value="FAD-dep_OxRdtase"/>
</dbReference>
<keyword evidence="7" id="KW-1185">Reference proteome</keyword>
<comment type="similarity">
    <text evidence="2">Belongs to the DadA oxidoreductase family.</text>
</comment>
<keyword evidence="3" id="KW-0285">Flavoprotein</keyword>
<dbReference type="SUPFAM" id="SSF54373">
    <property type="entry name" value="FAD-linked reductases, C-terminal domain"/>
    <property type="match status" value="1"/>
</dbReference>
<feature type="domain" description="FAD dependent oxidoreductase" evidence="5">
    <location>
        <begin position="3"/>
        <end position="343"/>
    </location>
</feature>
<dbReference type="EMBL" id="JBCLSH010000062">
    <property type="protein sequence ID" value="MEY8444539.1"/>
    <property type="molecule type" value="Genomic_DNA"/>
</dbReference>
<dbReference type="Pfam" id="PF01266">
    <property type="entry name" value="DAO"/>
    <property type="match status" value="1"/>
</dbReference>
<sequence length="372" mass="41512">MKKIAIIGGGIIGMTLANYLDTEQFEITVFDSGKNQATGASAGIISPWLSKRRNKKWYALARDGAAFFEQLVTDFNLNESIYEKCGTLFLRSSEALQELEQLALERRKTASEIGEIRRLKLDETEKMLPLLKATESLYISGGARLDGKAYLEHLRARAEARGIHIIKTEARVRRRGHGWELVSSQESLFVDELVLTPGPALKELLEQLGYSTAVFPQKGQLLSFDTNFETGQWPVAFLDGEADLIPFQEGRLLLGATHENEAAWDLRPTKEAFEQLTKGVQPFLKEDFFTQTTYSYRVGTRAYTPDFAPFFGPMAGEAGLAVASGLGSSGLTTGPYIAYLLAQYFNSTQRQWEMGLYTQDVKNYIKAKNASK</sequence>
<reference evidence="6 7" key="1">
    <citation type="submission" date="2024-03" db="EMBL/GenBank/DDBJ databases">
        <title>Mouse gut bacterial collection (mGBC) of GemPharmatech.</title>
        <authorList>
            <person name="He Y."/>
            <person name="Dong L."/>
            <person name="Wu D."/>
            <person name="Gao X."/>
            <person name="Lin Z."/>
        </authorList>
    </citation>
    <scope>NUCLEOTIDE SEQUENCE [LARGE SCALE GENOMIC DNA]</scope>
    <source>
        <strain evidence="6 7">61-15</strain>
    </source>
</reference>
<dbReference type="Gene3D" id="3.50.50.60">
    <property type="entry name" value="FAD/NAD(P)-binding domain"/>
    <property type="match status" value="1"/>
</dbReference>
<evidence type="ECO:0000256" key="1">
    <source>
        <dbReference type="ARBA" id="ARBA00001974"/>
    </source>
</evidence>
<gene>
    <name evidence="6" type="ORF">AALA52_09930</name>
</gene>
<evidence type="ECO:0000313" key="7">
    <source>
        <dbReference type="Proteomes" id="UP001565283"/>
    </source>
</evidence>
<dbReference type="Gene3D" id="3.30.9.10">
    <property type="entry name" value="D-Amino Acid Oxidase, subunit A, domain 2"/>
    <property type="match status" value="1"/>
</dbReference>
<dbReference type="InterPro" id="IPR036188">
    <property type="entry name" value="FAD/NAD-bd_sf"/>
</dbReference>
<protein>
    <submittedName>
        <fullName evidence="6">FAD-dependent oxidoreductase</fullName>
        <ecNumber evidence="6">1.-.-.-</ecNumber>
    </submittedName>
</protein>
<evidence type="ECO:0000313" key="6">
    <source>
        <dbReference type="EMBL" id="MEY8444539.1"/>
    </source>
</evidence>
<dbReference type="PANTHER" id="PTHR13847">
    <property type="entry name" value="SARCOSINE DEHYDROGENASE-RELATED"/>
    <property type="match status" value="1"/>
</dbReference>
<comment type="cofactor">
    <cofactor evidence="1">
        <name>FAD</name>
        <dbReference type="ChEBI" id="CHEBI:57692"/>
    </cofactor>
</comment>